<dbReference type="RefSeq" id="XP_013319156.1">
    <property type="nucleotide sequence ID" value="XM_013463702.1"/>
</dbReference>
<protein>
    <recommendedName>
        <fullName evidence="4">C-type lectin domain-containing protein</fullName>
    </recommendedName>
</protein>
<feature type="signal peptide" evidence="1">
    <location>
        <begin position="1"/>
        <end position="17"/>
    </location>
</feature>
<accession>A0A0D2D8G5</accession>
<proteinExistence type="predicted"/>
<keyword evidence="1" id="KW-0732">Signal</keyword>
<sequence length="108" mass="12281">MLLLTLVLFWTVPLCVPMPIRNRSAAVTRGHRDQDMFKGIDWSLAKENCNDAQLTILEQATFVAVTEMLNPGSDGVDVLNDPMWTWFFKPYPLLSTLGYQSSQCKDRT</sequence>
<dbReference type="Proteomes" id="UP000054342">
    <property type="component" value="Unassembled WGS sequence"/>
</dbReference>
<dbReference type="EMBL" id="KN847318">
    <property type="protein sequence ID" value="KIW58572.1"/>
    <property type="molecule type" value="Genomic_DNA"/>
</dbReference>
<name>A0A0D2D8G5_9EURO</name>
<reference evidence="2 3" key="1">
    <citation type="submission" date="2015-01" db="EMBL/GenBank/DDBJ databases">
        <title>The Genome Sequence of Exophiala xenobiotica CBS118157.</title>
        <authorList>
            <consortium name="The Broad Institute Genomics Platform"/>
            <person name="Cuomo C."/>
            <person name="de Hoog S."/>
            <person name="Gorbushina A."/>
            <person name="Stielow B."/>
            <person name="Teixiera M."/>
            <person name="Abouelleil A."/>
            <person name="Chapman S.B."/>
            <person name="Priest M."/>
            <person name="Young S.K."/>
            <person name="Wortman J."/>
            <person name="Nusbaum C."/>
            <person name="Birren B."/>
        </authorList>
    </citation>
    <scope>NUCLEOTIDE SEQUENCE [LARGE SCALE GENOMIC DNA]</scope>
    <source>
        <strain evidence="2 3">CBS 118157</strain>
    </source>
</reference>
<evidence type="ECO:0000313" key="3">
    <source>
        <dbReference type="Proteomes" id="UP000054342"/>
    </source>
</evidence>
<dbReference type="AlphaFoldDB" id="A0A0D2D8G5"/>
<dbReference type="HOGENOM" id="CLU_2197006_0_0_1"/>
<evidence type="ECO:0000313" key="2">
    <source>
        <dbReference type="EMBL" id="KIW58572.1"/>
    </source>
</evidence>
<evidence type="ECO:0008006" key="4">
    <source>
        <dbReference type="Google" id="ProtNLM"/>
    </source>
</evidence>
<keyword evidence="3" id="KW-1185">Reference proteome</keyword>
<gene>
    <name evidence="2" type="ORF">PV05_03080</name>
</gene>
<dbReference type="GeneID" id="25324988"/>
<evidence type="ECO:0000256" key="1">
    <source>
        <dbReference type="SAM" id="SignalP"/>
    </source>
</evidence>
<organism evidence="2 3">
    <name type="scientific">Exophiala xenobiotica</name>
    <dbReference type="NCBI Taxonomy" id="348802"/>
    <lineage>
        <taxon>Eukaryota</taxon>
        <taxon>Fungi</taxon>
        <taxon>Dikarya</taxon>
        <taxon>Ascomycota</taxon>
        <taxon>Pezizomycotina</taxon>
        <taxon>Eurotiomycetes</taxon>
        <taxon>Chaetothyriomycetidae</taxon>
        <taxon>Chaetothyriales</taxon>
        <taxon>Herpotrichiellaceae</taxon>
        <taxon>Exophiala</taxon>
    </lineage>
</organism>
<feature type="chain" id="PRO_5002255663" description="C-type lectin domain-containing protein" evidence="1">
    <location>
        <begin position="18"/>
        <end position="108"/>
    </location>
</feature>